<gene>
    <name evidence="2" type="ORF">CTZ28_42730</name>
</gene>
<dbReference type="EMBL" id="PENI01000050">
    <property type="protein sequence ID" value="RMB79920.1"/>
    <property type="molecule type" value="Genomic_DNA"/>
</dbReference>
<keyword evidence="3" id="KW-1185">Reference proteome</keyword>
<dbReference type="OrthoDB" id="3385315at2"/>
<comment type="caution">
    <text evidence="2">The sequence shown here is derived from an EMBL/GenBank/DDBJ whole genome shotgun (WGS) entry which is preliminary data.</text>
</comment>
<evidence type="ECO:0000313" key="2">
    <source>
        <dbReference type="EMBL" id="RMB79920.1"/>
    </source>
</evidence>
<dbReference type="RefSeq" id="WP_121895220.1">
    <property type="nucleotide sequence ID" value="NZ_PENI01000050.1"/>
</dbReference>
<accession>A0A3M0HUP9</accession>
<dbReference type="AlphaFoldDB" id="A0A3M0HUP9"/>
<sequence>MSEQQDALEDLESSGVLATLTWASASAYRRTMEDYDPETGHDQGWVGSTAHKLFVDRLHRAFSTGKHSVDSPESASAGLDLVAAGLAPGEHRKMPLIAPGTVVWSDLNQSPGWRCGDWRFLLTSFVFGESNRIPWPQKSPTKQRVASQGKPAGWLDPHPTLWEDEAESLAATIQALREENAELNATTLIVAHSIERELNIRELYLGRSRLNRGGGDAWYWKHDLLAAEPGTPTSVPIPTSPDPRPGLSGIQDAPVRLRRQSSEGSGERRLTSGENDK</sequence>
<dbReference type="Proteomes" id="UP000270471">
    <property type="component" value="Unassembled WGS sequence"/>
</dbReference>
<reference evidence="2 3" key="1">
    <citation type="submission" date="2017-11" db="EMBL/GenBank/DDBJ databases">
        <title>Draft genome of actinobacteria isolated from guarana (Paullinia cupana (Mart.) Ducke.</title>
        <authorList>
            <person name="Siqueira K.A."/>
            <person name="Liotti R.G."/>
            <person name="Mendes T.A.O."/>
            <person name="Soares M.A."/>
        </authorList>
    </citation>
    <scope>NUCLEOTIDE SEQUENCE [LARGE SCALE GENOMIC DNA]</scope>
    <source>
        <strain evidence="2 3">193</strain>
    </source>
</reference>
<feature type="compositionally biased region" description="Basic and acidic residues" evidence="1">
    <location>
        <begin position="265"/>
        <end position="277"/>
    </location>
</feature>
<evidence type="ECO:0000313" key="3">
    <source>
        <dbReference type="Proteomes" id="UP000270471"/>
    </source>
</evidence>
<name>A0A3M0HUP9_9ACTN</name>
<protein>
    <submittedName>
        <fullName evidence="2">Uncharacterized protein</fullName>
    </submittedName>
</protein>
<evidence type="ECO:0000256" key="1">
    <source>
        <dbReference type="SAM" id="MobiDB-lite"/>
    </source>
</evidence>
<organism evidence="2 3">
    <name type="scientific">Streptomyces shenzhenensis</name>
    <dbReference type="NCBI Taxonomy" id="943815"/>
    <lineage>
        <taxon>Bacteria</taxon>
        <taxon>Bacillati</taxon>
        <taxon>Actinomycetota</taxon>
        <taxon>Actinomycetes</taxon>
        <taxon>Kitasatosporales</taxon>
        <taxon>Streptomycetaceae</taxon>
        <taxon>Streptomyces</taxon>
    </lineage>
</organism>
<feature type="region of interest" description="Disordered" evidence="1">
    <location>
        <begin position="231"/>
        <end position="277"/>
    </location>
</feature>
<proteinExistence type="predicted"/>